<dbReference type="SUPFAM" id="SSF55120">
    <property type="entry name" value="Pseudouridine synthase"/>
    <property type="match status" value="1"/>
</dbReference>
<dbReference type="InterPro" id="IPR020095">
    <property type="entry name" value="PsdUridine_synth_TruA_C"/>
</dbReference>
<keyword evidence="2 4" id="KW-0819">tRNA processing</keyword>
<sequence>MNRYKSVIAYDGSSFSGYQIQPNGRTVQGELEAALQKLHKGANVKVAASGRTDAGVHAIGQVIHFDSPLEIPEDKWPTALNGLLPNDISLQKTEKVHPDFHARFSAVGKEYRYKIYTSSYRSPFKHMYECHYPYALDLDAIKAAIPSLLGTHDYTSFCSAKTEVEDKVRTIHSIELIQKHDELEFIFKGNGFLYNMVRILMGTLLEVGTGKKSASDMGWILSQKNRIHAGKTAPAEGLYLWKVYYSSSNEEEEVI</sequence>
<feature type="active site" description="Nucleophile" evidence="4">
    <location>
        <position position="53"/>
    </location>
</feature>
<dbReference type="InterPro" id="IPR020094">
    <property type="entry name" value="TruA/RsuA/RluB/E/F_N"/>
</dbReference>
<dbReference type="CDD" id="cd02570">
    <property type="entry name" value="PseudoU_synth_EcTruA"/>
    <property type="match status" value="1"/>
</dbReference>
<evidence type="ECO:0000256" key="1">
    <source>
        <dbReference type="ARBA" id="ARBA00009375"/>
    </source>
</evidence>
<dbReference type="Gene3D" id="3.30.70.660">
    <property type="entry name" value="Pseudouridine synthase I, catalytic domain, C-terminal subdomain"/>
    <property type="match status" value="1"/>
</dbReference>
<dbReference type="InterPro" id="IPR020097">
    <property type="entry name" value="PsdUridine_synth_TruA_a/b_dom"/>
</dbReference>
<dbReference type="EMBL" id="JARMAB010000039">
    <property type="protein sequence ID" value="MED1205629.1"/>
    <property type="molecule type" value="Genomic_DNA"/>
</dbReference>
<comment type="subunit">
    <text evidence="4">Homodimer.</text>
</comment>
<evidence type="ECO:0000313" key="7">
    <source>
        <dbReference type="EMBL" id="MED1205629.1"/>
    </source>
</evidence>
<dbReference type="PIRSF" id="PIRSF001430">
    <property type="entry name" value="tRNA_psdUrid_synth"/>
    <property type="match status" value="1"/>
</dbReference>
<proteinExistence type="inferred from homology"/>
<protein>
    <recommendedName>
        <fullName evidence="4">tRNA pseudouridine synthase A</fullName>
        <ecNumber evidence="4">5.4.99.12</ecNumber>
    </recommendedName>
    <alternativeName>
        <fullName evidence="4">tRNA pseudouridine(38-40) synthase</fullName>
    </alternativeName>
    <alternativeName>
        <fullName evidence="4">tRNA pseudouridylate synthase I</fullName>
    </alternativeName>
    <alternativeName>
        <fullName evidence="4">tRNA-uridine isomerase I</fullName>
    </alternativeName>
</protein>
<feature type="domain" description="Pseudouridine synthase I TruA alpha/beta" evidence="6">
    <location>
        <begin position="8"/>
        <end position="104"/>
    </location>
</feature>
<evidence type="ECO:0000256" key="3">
    <source>
        <dbReference type="ARBA" id="ARBA00023235"/>
    </source>
</evidence>
<keyword evidence="3 4" id="KW-0413">Isomerase</keyword>
<dbReference type="HAMAP" id="MF_00171">
    <property type="entry name" value="TruA"/>
    <property type="match status" value="1"/>
</dbReference>
<reference evidence="7 8" key="1">
    <citation type="submission" date="2023-03" db="EMBL/GenBank/DDBJ databases">
        <title>Bacillus Genome Sequencing.</title>
        <authorList>
            <person name="Dunlap C."/>
        </authorList>
    </citation>
    <scope>NUCLEOTIDE SEQUENCE [LARGE SCALE GENOMIC DNA]</scope>
    <source>
        <strain evidence="7 8">B-23453</strain>
    </source>
</reference>
<dbReference type="NCBIfam" id="TIGR00071">
    <property type="entry name" value="hisT_truA"/>
    <property type="match status" value="1"/>
</dbReference>
<evidence type="ECO:0000313" key="8">
    <source>
        <dbReference type="Proteomes" id="UP001341444"/>
    </source>
</evidence>
<evidence type="ECO:0000256" key="4">
    <source>
        <dbReference type="HAMAP-Rule" id="MF_00171"/>
    </source>
</evidence>
<evidence type="ECO:0000259" key="6">
    <source>
        <dbReference type="Pfam" id="PF01416"/>
    </source>
</evidence>
<dbReference type="GO" id="GO:0160147">
    <property type="term" value="F:tRNA pseudouridine(38-40) synthase activity"/>
    <property type="evidence" value="ECO:0007669"/>
    <property type="project" value="UniProtKB-EC"/>
</dbReference>
<comment type="similarity">
    <text evidence="1 4 5">Belongs to the tRNA pseudouridine synthase TruA family.</text>
</comment>
<gene>
    <name evidence="4 7" type="primary">truA</name>
    <name evidence="7" type="ORF">P4T90_21580</name>
</gene>
<evidence type="ECO:0000256" key="2">
    <source>
        <dbReference type="ARBA" id="ARBA00022694"/>
    </source>
</evidence>
<comment type="caution">
    <text evidence="4">Lacks conserved residue(s) required for the propagation of feature annotation.</text>
</comment>
<accession>A0ABU6MMA2</accession>
<dbReference type="Pfam" id="PF01416">
    <property type="entry name" value="PseudoU_synth_1"/>
    <property type="match status" value="2"/>
</dbReference>
<dbReference type="InterPro" id="IPR020103">
    <property type="entry name" value="PsdUridine_synth_cat_dom_sf"/>
</dbReference>
<dbReference type="EC" id="5.4.99.12" evidence="4"/>
<feature type="binding site" evidence="4">
    <location>
        <position position="111"/>
    </location>
    <ligand>
        <name>substrate</name>
    </ligand>
</feature>
<evidence type="ECO:0000256" key="5">
    <source>
        <dbReference type="RuleBase" id="RU003792"/>
    </source>
</evidence>
<feature type="domain" description="Pseudouridine synthase I TruA alpha/beta" evidence="6">
    <location>
        <begin position="144"/>
        <end position="246"/>
    </location>
</feature>
<organism evidence="7 8">
    <name type="scientific">Heyndrickxia acidicola</name>
    <dbReference type="NCBI Taxonomy" id="209389"/>
    <lineage>
        <taxon>Bacteria</taxon>
        <taxon>Bacillati</taxon>
        <taxon>Bacillota</taxon>
        <taxon>Bacilli</taxon>
        <taxon>Bacillales</taxon>
        <taxon>Bacillaceae</taxon>
        <taxon>Heyndrickxia</taxon>
    </lineage>
</organism>
<name>A0ABU6MMA2_9BACI</name>
<keyword evidence="8" id="KW-1185">Reference proteome</keyword>
<dbReference type="RefSeq" id="WP_066268009.1">
    <property type="nucleotide sequence ID" value="NZ_JARMAB010000039.1"/>
</dbReference>
<comment type="function">
    <text evidence="4">Formation of pseudouridine at positions 38, 39 and 40 in the anticodon stem and loop of transfer RNAs.</text>
</comment>
<dbReference type="PANTHER" id="PTHR11142">
    <property type="entry name" value="PSEUDOURIDYLATE SYNTHASE"/>
    <property type="match status" value="1"/>
</dbReference>
<dbReference type="Proteomes" id="UP001341444">
    <property type="component" value="Unassembled WGS sequence"/>
</dbReference>
<dbReference type="Gene3D" id="3.30.70.580">
    <property type="entry name" value="Pseudouridine synthase I, catalytic domain, N-terminal subdomain"/>
    <property type="match status" value="1"/>
</dbReference>
<comment type="caution">
    <text evidence="7">The sequence shown here is derived from an EMBL/GenBank/DDBJ whole genome shotgun (WGS) entry which is preliminary data.</text>
</comment>
<comment type="catalytic activity">
    <reaction evidence="4 5">
        <text>uridine(38/39/40) in tRNA = pseudouridine(38/39/40) in tRNA</text>
        <dbReference type="Rhea" id="RHEA:22376"/>
        <dbReference type="Rhea" id="RHEA-COMP:10085"/>
        <dbReference type="Rhea" id="RHEA-COMP:10087"/>
        <dbReference type="ChEBI" id="CHEBI:65314"/>
        <dbReference type="ChEBI" id="CHEBI:65315"/>
        <dbReference type="EC" id="5.4.99.12"/>
    </reaction>
</comment>
<dbReference type="PANTHER" id="PTHR11142:SF0">
    <property type="entry name" value="TRNA PSEUDOURIDINE SYNTHASE-LIKE 1"/>
    <property type="match status" value="1"/>
</dbReference>
<dbReference type="InterPro" id="IPR001406">
    <property type="entry name" value="PsdUridine_synth_TruA"/>
</dbReference>